<evidence type="ECO:0000313" key="2">
    <source>
        <dbReference type="Proteomes" id="UP001055105"/>
    </source>
</evidence>
<name>A0AA37KR18_9BACT</name>
<dbReference type="Pfam" id="PF13599">
    <property type="entry name" value="Pentapeptide_4"/>
    <property type="match status" value="1"/>
</dbReference>
<accession>A0AA37KR18</accession>
<reference evidence="1" key="1">
    <citation type="submission" date="2022-01" db="EMBL/GenBank/DDBJ databases">
        <title>Novel bile acid biosynthetic pathways are enriched in the microbiome of centenarians.</title>
        <authorList>
            <person name="Sato Y."/>
            <person name="Atarashi K."/>
            <person name="Plichta R.D."/>
            <person name="Arai Y."/>
            <person name="Sasajima S."/>
            <person name="Kearney M.S."/>
            <person name="Suda W."/>
            <person name="Takeshita K."/>
            <person name="Sasaki T."/>
            <person name="Okamoto S."/>
            <person name="Skelly N.A."/>
            <person name="Okamura Y."/>
            <person name="Vlamakis H."/>
            <person name="Li Y."/>
            <person name="Tanoue T."/>
            <person name="Takei H."/>
            <person name="Nittono H."/>
            <person name="Narushima S."/>
            <person name="Irie J."/>
            <person name="Itoh H."/>
            <person name="Moriya K."/>
            <person name="Sugiura Y."/>
            <person name="Suematsu M."/>
            <person name="Moritoki N."/>
            <person name="Shibata S."/>
            <person name="Littman R.D."/>
            <person name="Fischbach A.M."/>
            <person name="Uwamino Y."/>
            <person name="Inoue T."/>
            <person name="Honda A."/>
            <person name="Hattori M."/>
            <person name="Murai T."/>
            <person name="Xavier J.R."/>
            <person name="Hirose N."/>
            <person name="Honda K."/>
        </authorList>
    </citation>
    <scope>NUCLEOTIDE SEQUENCE</scope>
    <source>
        <strain evidence="1">CE91-St16</strain>
    </source>
</reference>
<protein>
    <recommendedName>
        <fullName evidence="3">Pentapeptide repeat-containing protein</fullName>
    </recommendedName>
</protein>
<comment type="caution">
    <text evidence="1">The sequence shown here is derived from an EMBL/GenBank/DDBJ whole genome shotgun (WGS) entry which is preliminary data.</text>
</comment>
<organism evidence="1 2">
    <name type="scientific">Alistipes finegoldii</name>
    <dbReference type="NCBI Taxonomy" id="214856"/>
    <lineage>
        <taxon>Bacteria</taxon>
        <taxon>Pseudomonadati</taxon>
        <taxon>Bacteroidota</taxon>
        <taxon>Bacteroidia</taxon>
        <taxon>Bacteroidales</taxon>
        <taxon>Rikenellaceae</taxon>
        <taxon>Alistipes</taxon>
    </lineage>
</organism>
<gene>
    <name evidence="1" type="ORF">CE91St16_30880</name>
</gene>
<proteinExistence type="predicted"/>
<evidence type="ECO:0000313" key="1">
    <source>
        <dbReference type="EMBL" id="GKI20180.1"/>
    </source>
</evidence>
<dbReference type="Proteomes" id="UP001055105">
    <property type="component" value="Unassembled WGS sequence"/>
</dbReference>
<dbReference type="InterPro" id="IPR052949">
    <property type="entry name" value="PA_immunity-related"/>
</dbReference>
<dbReference type="InterPro" id="IPR001646">
    <property type="entry name" value="5peptide_repeat"/>
</dbReference>
<dbReference type="PANTHER" id="PTHR42999:SF1">
    <property type="entry name" value="PENTAPEPTIDE REPEAT-CONTAINING PROTEIN"/>
    <property type="match status" value="1"/>
</dbReference>
<dbReference type="Gene3D" id="2.160.20.80">
    <property type="entry name" value="E3 ubiquitin-protein ligase SopA"/>
    <property type="match status" value="1"/>
</dbReference>
<dbReference type="RefSeq" id="WP_244077000.1">
    <property type="nucleotide sequence ID" value="NZ_AP025581.1"/>
</dbReference>
<dbReference type="AlphaFoldDB" id="A0AA37KR18"/>
<dbReference type="SUPFAM" id="SSF141571">
    <property type="entry name" value="Pentapeptide repeat-like"/>
    <property type="match status" value="1"/>
</dbReference>
<dbReference type="PANTHER" id="PTHR42999">
    <property type="entry name" value="ANTIBIOTIC RESISTANCE PROTEIN MCBG"/>
    <property type="match status" value="1"/>
</dbReference>
<sequence>MEITRPLPSPNPVEQTDAALLQTAEEVSDAVFRSVPVPPLMREHFWVQSSVFAGCIFPAPVLQGSHFTDVTFRNCDLSNADLSGCSFQRVEFVECKLVGANLSEGTWQHVVFERCKMEFANFTLGKFRGVRFAGGTMRSVGFDECRFERVEFSLCDLTMAEFSRTRLKGLSFVDSDIRGIRVGDTGSFELKGLKVSALQASELARLLGLEIEEQSLFKKFT</sequence>
<evidence type="ECO:0008006" key="3">
    <source>
        <dbReference type="Google" id="ProtNLM"/>
    </source>
</evidence>
<dbReference type="EMBL" id="BQOL01000002">
    <property type="protein sequence ID" value="GKI20180.1"/>
    <property type="molecule type" value="Genomic_DNA"/>
</dbReference>